<proteinExistence type="predicted"/>
<gene>
    <name evidence="3" type="ORF">Pcinc_017159</name>
</gene>
<dbReference type="SMART" id="SM00718">
    <property type="entry name" value="DM4_12"/>
    <property type="match status" value="1"/>
</dbReference>
<dbReference type="PANTHER" id="PTHR21398">
    <property type="entry name" value="AGAP007094-PA"/>
    <property type="match status" value="1"/>
</dbReference>
<sequence length="245" mass="27293">MTFGPMRVVSVVLVVAVNVALEATTTECIEMVEVPAASPTSHTQHSLPPPPPPPHHIHTSTTPPTQHEQPRVSRESEGREHDNIHRGRVRKKRATYFLPPGSVFETEFSITIPIPMPSGESIPLKLEVPLKLDLPNITFSNFLEGRKSIYRDERFNVYGIVEGLFYKFGMDGRACVLRAVCEKAQITLEGTGILGEIIGNILGASSASSYTDLYEYIQAEEYGRMEGDCWALYPSCPVSFFKWID</sequence>
<evidence type="ECO:0000256" key="1">
    <source>
        <dbReference type="SAM" id="MobiDB-lite"/>
    </source>
</evidence>
<feature type="region of interest" description="Disordered" evidence="1">
    <location>
        <begin position="36"/>
        <end position="86"/>
    </location>
</feature>
<dbReference type="InterPro" id="IPR006631">
    <property type="entry name" value="DM4_12"/>
</dbReference>
<organism evidence="3 4">
    <name type="scientific">Petrolisthes cinctipes</name>
    <name type="common">Flat porcelain crab</name>
    <dbReference type="NCBI Taxonomy" id="88211"/>
    <lineage>
        <taxon>Eukaryota</taxon>
        <taxon>Metazoa</taxon>
        <taxon>Ecdysozoa</taxon>
        <taxon>Arthropoda</taxon>
        <taxon>Crustacea</taxon>
        <taxon>Multicrustacea</taxon>
        <taxon>Malacostraca</taxon>
        <taxon>Eumalacostraca</taxon>
        <taxon>Eucarida</taxon>
        <taxon>Decapoda</taxon>
        <taxon>Pleocyemata</taxon>
        <taxon>Anomura</taxon>
        <taxon>Galatheoidea</taxon>
        <taxon>Porcellanidae</taxon>
        <taxon>Petrolisthes</taxon>
    </lineage>
</organism>
<dbReference type="PANTHER" id="PTHR21398:SF6">
    <property type="entry name" value="AGAP007094-PA"/>
    <property type="match status" value="1"/>
</dbReference>
<feature type="chain" id="PRO_5042071256" evidence="2">
    <location>
        <begin position="23"/>
        <end position="245"/>
    </location>
</feature>
<dbReference type="Pfam" id="PF07841">
    <property type="entry name" value="DM4_12"/>
    <property type="match status" value="1"/>
</dbReference>
<keyword evidence="2" id="KW-0732">Signal</keyword>
<evidence type="ECO:0000313" key="3">
    <source>
        <dbReference type="EMBL" id="KAK3878187.1"/>
    </source>
</evidence>
<keyword evidence="4" id="KW-1185">Reference proteome</keyword>
<dbReference type="Proteomes" id="UP001286313">
    <property type="component" value="Unassembled WGS sequence"/>
</dbReference>
<reference evidence="3" key="1">
    <citation type="submission" date="2023-10" db="EMBL/GenBank/DDBJ databases">
        <title>Genome assemblies of two species of porcelain crab, Petrolisthes cinctipes and Petrolisthes manimaculis (Anomura: Porcellanidae).</title>
        <authorList>
            <person name="Angst P."/>
        </authorList>
    </citation>
    <scope>NUCLEOTIDE SEQUENCE</scope>
    <source>
        <strain evidence="3">PB745_01</strain>
        <tissue evidence="3">Gill</tissue>
    </source>
</reference>
<comment type="caution">
    <text evidence="3">The sequence shown here is derived from an EMBL/GenBank/DDBJ whole genome shotgun (WGS) entry which is preliminary data.</text>
</comment>
<feature type="signal peptide" evidence="2">
    <location>
        <begin position="1"/>
        <end position="22"/>
    </location>
</feature>
<feature type="compositionally biased region" description="Basic and acidic residues" evidence="1">
    <location>
        <begin position="68"/>
        <end position="85"/>
    </location>
</feature>
<dbReference type="AlphaFoldDB" id="A0AAE1FPN1"/>
<evidence type="ECO:0000256" key="2">
    <source>
        <dbReference type="SAM" id="SignalP"/>
    </source>
</evidence>
<accession>A0AAE1FPN1</accession>
<evidence type="ECO:0000313" key="4">
    <source>
        <dbReference type="Proteomes" id="UP001286313"/>
    </source>
</evidence>
<name>A0AAE1FPN1_PETCI</name>
<protein>
    <submittedName>
        <fullName evidence="3">Uncharacterized protein</fullName>
    </submittedName>
</protein>
<dbReference type="EMBL" id="JAWQEG010001578">
    <property type="protein sequence ID" value="KAK3878187.1"/>
    <property type="molecule type" value="Genomic_DNA"/>
</dbReference>